<dbReference type="FunFam" id="3.30.200.20:FF:000042">
    <property type="entry name" value="Aurora kinase A"/>
    <property type="match status" value="1"/>
</dbReference>
<evidence type="ECO:0000256" key="6">
    <source>
        <dbReference type="ARBA" id="ARBA00022553"/>
    </source>
</evidence>
<evidence type="ECO:0000256" key="16">
    <source>
        <dbReference type="ARBA" id="ARBA00047899"/>
    </source>
</evidence>
<evidence type="ECO:0000256" key="14">
    <source>
        <dbReference type="ARBA" id="ARBA00022843"/>
    </source>
</evidence>
<protein>
    <recommendedName>
        <fullName evidence="3">non-specific serine/threonine protein kinase</fullName>
        <ecNumber evidence="3">2.7.11.1</ecNumber>
    </recommendedName>
</protein>
<organism evidence="22 23">
    <name type="scientific">Fundulus heteroclitus</name>
    <name type="common">Killifish</name>
    <name type="synonym">Mummichog</name>
    <dbReference type="NCBI Taxonomy" id="8078"/>
    <lineage>
        <taxon>Eukaryota</taxon>
        <taxon>Metazoa</taxon>
        <taxon>Chordata</taxon>
        <taxon>Craniata</taxon>
        <taxon>Vertebrata</taxon>
        <taxon>Euteleostomi</taxon>
        <taxon>Actinopterygii</taxon>
        <taxon>Neopterygii</taxon>
        <taxon>Teleostei</taxon>
        <taxon>Neoteleostei</taxon>
        <taxon>Acanthomorphata</taxon>
        <taxon>Ovalentaria</taxon>
        <taxon>Atherinomorphae</taxon>
        <taxon>Cyprinodontiformes</taxon>
        <taxon>Fundulidae</taxon>
        <taxon>Fundulus</taxon>
    </lineage>
</organism>
<comment type="cofactor">
    <cofactor evidence="1">
        <name>Mg(2+)</name>
        <dbReference type="ChEBI" id="CHEBI:18420"/>
    </cofactor>
</comment>
<keyword evidence="8" id="KW-0479">Metal-binding</keyword>
<dbReference type="PROSITE" id="PS50011">
    <property type="entry name" value="PROTEIN_KINASE_DOM"/>
    <property type="match status" value="1"/>
</dbReference>
<evidence type="ECO:0000256" key="19">
    <source>
        <dbReference type="RuleBase" id="RU000304"/>
    </source>
</evidence>
<evidence type="ECO:0000256" key="4">
    <source>
        <dbReference type="ARBA" id="ARBA00022473"/>
    </source>
</evidence>
<evidence type="ECO:0000256" key="15">
    <source>
        <dbReference type="ARBA" id="ARBA00022871"/>
    </source>
</evidence>
<comment type="catalytic activity">
    <reaction evidence="17">
        <text>L-seryl-[protein] + ATP = O-phospho-L-seryl-[protein] + ADP + H(+)</text>
        <dbReference type="Rhea" id="RHEA:17989"/>
        <dbReference type="Rhea" id="RHEA-COMP:9863"/>
        <dbReference type="Rhea" id="RHEA-COMP:11604"/>
        <dbReference type="ChEBI" id="CHEBI:15378"/>
        <dbReference type="ChEBI" id="CHEBI:29999"/>
        <dbReference type="ChEBI" id="CHEBI:30616"/>
        <dbReference type="ChEBI" id="CHEBI:83421"/>
        <dbReference type="ChEBI" id="CHEBI:456216"/>
        <dbReference type="EC" id="2.7.11.1"/>
    </reaction>
</comment>
<dbReference type="InterPro" id="IPR008271">
    <property type="entry name" value="Ser/Thr_kinase_AS"/>
</dbReference>
<comment type="similarity">
    <text evidence="2">Belongs to the protein kinase superfamily. CAMK Ser/Thr protein kinase family.</text>
</comment>
<dbReference type="GeneTree" id="ENSGT00940000162226"/>
<dbReference type="GO" id="GO:0050321">
    <property type="term" value="F:tau-protein kinase activity"/>
    <property type="evidence" value="ECO:0007669"/>
    <property type="project" value="TreeGrafter"/>
</dbReference>
<keyword evidence="12 18" id="KW-0067">ATP-binding</keyword>
<reference evidence="22" key="2">
    <citation type="submission" date="2025-09" db="UniProtKB">
        <authorList>
            <consortium name="Ensembl"/>
        </authorList>
    </citation>
    <scope>IDENTIFICATION</scope>
</reference>
<proteinExistence type="inferred from homology"/>
<sequence length="342" mass="38568">MMDKTFMETKGYTFKGTLGEGTFGKVVKAESIHLKKLVAIKIIGTTKSGSVNRERFLTQEKEIIRSLKHPNVVRTYDVFESRLETVYVVMELCPQGDVSKLIAARGALSEGFSCRLFKQLCLAVQYLHGINVAHRDIKCENLLLDTHHNLKLCDFGFSERLTYIDGKVVLSDTHCGTLHYAAPEILKNLPYNPKVSDVWSMGIVLYMMLMGSLPFATTNISKLVHLQVRHSISFPSASSVSTEARELIHRILHPVVERRITVSRMLESPWLLQGTVEDSNDDWATSASLGQRALPKKMLKEDEETSKSRSHDGQRQSLEQRTRECLTSQGVKNSKIKSTKEV</sequence>
<dbReference type="InterPro" id="IPR017441">
    <property type="entry name" value="Protein_kinase_ATP_BS"/>
</dbReference>
<evidence type="ECO:0000256" key="12">
    <source>
        <dbReference type="ARBA" id="ARBA00022840"/>
    </source>
</evidence>
<feature type="region of interest" description="Disordered" evidence="20">
    <location>
        <begin position="293"/>
        <end position="342"/>
    </location>
</feature>
<keyword evidence="13" id="KW-0460">Magnesium</keyword>
<comment type="catalytic activity">
    <reaction evidence="16">
        <text>L-threonyl-[protein] + ATP = O-phospho-L-threonyl-[protein] + ADP + H(+)</text>
        <dbReference type="Rhea" id="RHEA:46608"/>
        <dbReference type="Rhea" id="RHEA-COMP:11060"/>
        <dbReference type="Rhea" id="RHEA-COMP:11605"/>
        <dbReference type="ChEBI" id="CHEBI:15378"/>
        <dbReference type="ChEBI" id="CHEBI:30013"/>
        <dbReference type="ChEBI" id="CHEBI:30616"/>
        <dbReference type="ChEBI" id="CHEBI:61977"/>
        <dbReference type="ChEBI" id="CHEBI:456216"/>
        <dbReference type="EC" id="2.7.11.1"/>
    </reaction>
</comment>
<keyword evidence="7" id="KW-0808">Transferase</keyword>
<dbReference type="InterPro" id="IPR000719">
    <property type="entry name" value="Prot_kinase_dom"/>
</dbReference>
<feature type="binding site" evidence="18">
    <location>
        <position position="41"/>
    </location>
    <ligand>
        <name>ATP</name>
        <dbReference type="ChEBI" id="CHEBI:30616"/>
    </ligand>
</feature>
<keyword evidence="11" id="KW-0221">Differentiation</keyword>
<dbReference type="GO" id="GO:0035556">
    <property type="term" value="P:intracellular signal transduction"/>
    <property type="evidence" value="ECO:0007669"/>
    <property type="project" value="TreeGrafter"/>
</dbReference>
<dbReference type="Ensembl" id="ENSFHET00000022243.1">
    <property type="protein sequence ID" value="ENSFHEP00000014415.1"/>
    <property type="gene ID" value="ENSFHEG00000015958.1"/>
</dbReference>
<keyword evidence="10" id="KW-0418">Kinase</keyword>
<evidence type="ECO:0000256" key="1">
    <source>
        <dbReference type="ARBA" id="ARBA00001946"/>
    </source>
</evidence>
<dbReference type="GO" id="GO:0005524">
    <property type="term" value="F:ATP binding"/>
    <property type="evidence" value="ECO:0007669"/>
    <property type="project" value="UniProtKB-UniRule"/>
</dbReference>
<evidence type="ECO:0000313" key="22">
    <source>
        <dbReference type="Ensembl" id="ENSFHEP00000014415.1"/>
    </source>
</evidence>
<evidence type="ECO:0000256" key="5">
    <source>
        <dbReference type="ARBA" id="ARBA00022527"/>
    </source>
</evidence>
<evidence type="ECO:0000256" key="8">
    <source>
        <dbReference type="ARBA" id="ARBA00022723"/>
    </source>
</evidence>
<dbReference type="PANTHER" id="PTHR24346">
    <property type="entry name" value="MAP/MICROTUBULE AFFINITY-REGULATING KINASE"/>
    <property type="match status" value="1"/>
</dbReference>
<evidence type="ECO:0000256" key="7">
    <source>
        <dbReference type="ARBA" id="ARBA00022679"/>
    </source>
</evidence>
<reference evidence="22" key="1">
    <citation type="submission" date="2025-08" db="UniProtKB">
        <authorList>
            <consortium name="Ensembl"/>
        </authorList>
    </citation>
    <scope>IDENTIFICATION</scope>
</reference>
<keyword evidence="6" id="KW-0597">Phosphoprotein</keyword>
<dbReference type="GO" id="GO:0005737">
    <property type="term" value="C:cytoplasm"/>
    <property type="evidence" value="ECO:0007669"/>
    <property type="project" value="TreeGrafter"/>
</dbReference>
<keyword evidence="15" id="KW-0744">Spermatogenesis</keyword>
<keyword evidence="23" id="KW-1185">Reference proteome</keyword>
<dbReference type="GO" id="GO:0007283">
    <property type="term" value="P:spermatogenesis"/>
    <property type="evidence" value="ECO:0007669"/>
    <property type="project" value="UniProtKB-KW"/>
</dbReference>
<evidence type="ECO:0000256" key="18">
    <source>
        <dbReference type="PROSITE-ProRule" id="PRU10141"/>
    </source>
</evidence>
<dbReference type="PANTHER" id="PTHR24346:SF102">
    <property type="entry name" value="TESTIS-SPECIFIC SERINE_THREONINE-PROTEIN KINASE 1"/>
    <property type="match status" value="1"/>
</dbReference>
<dbReference type="AlphaFoldDB" id="A0A3Q2TF07"/>
<evidence type="ECO:0000256" key="9">
    <source>
        <dbReference type="ARBA" id="ARBA00022741"/>
    </source>
</evidence>
<evidence type="ECO:0000259" key="21">
    <source>
        <dbReference type="PROSITE" id="PS50011"/>
    </source>
</evidence>
<evidence type="ECO:0000256" key="20">
    <source>
        <dbReference type="SAM" id="MobiDB-lite"/>
    </source>
</evidence>
<dbReference type="SUPFAM" id="SSF56112">
    <property type="entry name" value="Protein kinase-like (PK-like)"/>
    <property type="match status" value="1"/>
</dbReference>
<dbReference type="SMART" id="SM00220">
    <property type="entry name" value="S_TKc"/>
    <property type="match status" value="1"/>
</dbReference>
<dbReference type="InterPro" id="IPR011009">
    <property type="entry name" value="Kinase-like_dom_sf"/>
</dbReference>
<evidence type="ECO:0000256" key="13">
    <source>
        <dbReference type="ARBA" id="ARBA00022842"/>
    </source>
</evidence>
<evidence type="ECO:0000256" key="11">
    <source>
        <dbReference type="ARBA" id="ARBA00022782"/>
    </source>
</evidence>
<evidence type="ECO:0000256" key="2">
    <source>
        <dbReference type="ARBA" id="ARBA00006692"/>
    </source>
</evidence>
<feature type="compositionally biased region" description="Basic and acidic residues" evidence="20">
    <location>
        <begin position="305"/>
        <end position="324"/>
    </location>
</feature>
<dbReference type="Pfam" id="PF00069">
    <property type="entry name" value="Pkinase"/>
    <property type="match status" value="1"/>
</dbReference>
<evidence type="ECO:0000256" key="17">
    <source>
        <dbReference type="ARBA" id="ARBA00048679"/>
    </source>
</evidence>
<dbReference type="GO" id="GO:0000226">
    <property type="term" value="P:microtubule cytoskeleton organization"/>
    <property type="evidence" value="ECO:0007669"/>
    <property type="project" value="TreeGrafter"/>
</dbReference>
<keyword evidence="5 19" id="KW-0723">Serine/threonine-protein kinase</keyword>
<dbReference type="EC" id="2.7.11.1" evidence="3"/>
<evidence type="ECO:0000256" key="10">
    <source>
        <dbReference type="ARBA" id="ARBA00022777"/>
    </source>
</evidence>
<evidence type="ECO:0000313" key="23">
    <source>
        <dbReference type="Proteomes" id="UP000265000"/>
    </source>
</evidence>
<keyword evidence="4" id="KW-0217">Developmental protein</keyword>
<dbReference type="Gene3D" id="1.10.510.10">
    <property type="entry name" value="Transferase(Phosphotransferase) domain 1"/>
    <property type="match status" value="1"/>
</dbReference>
<evidence type="ECO:0000256" key="3">
    <source>
        <dbReference type="ARBA" id="ARBA00012513"/>
    </source>
</evidence>
<name>A0A3Q2TF07_FUNHE</name>
<dbReference type="Proteomes" id="UP000265000">
    <property type="component" value="Unplaced"/>
</dbReference>
<dbReference type="FunFam" id="1.10.510.10:FF:000658">
    <property type="entry name" value="Protein CBG12184"/>
    <property type="match status" value="1"/>
</dbReference>
<dbReference type="PROSITE" id="PS00108">
    <property type="entry name" value="PROTEIN_KINASE_ST"/>
    <property type="match status" value="1"/>
</dbReference>
<feature type="domain" description="Protein kinase" evidence="21">
    <location>
        <begin position="12"/>
        <end position="271"/>
    </location>
</feature>
<dbReference type="STRING" id="8078.ENSFHEP00000014415"/>
<dbReference type="PROSITE" id="PS00107">
    <property type="entry name" value="PROTEIN_KINASE_ATP"/>
    <property type="match status" value="1"/>
</dbReference>
<dbReference type="GO" id="GO:0030154">
    <property type="term" value="P:cell differentiation"/>
    <property type="evidence" value="ECO:0007669"/>
    <property type="project" value="UniProtKB-KW"/>
</dbReference>
<accession>A0A3Q2TF07</accession>
<keyword evidence="14" id="KW-0832">Ubl conjugation</keyword>
<dbReference type="GO" id="GO:0000287">
    <property type="term" value="F:magnesium ion binding"/>
    <property type="evidence" value="ECO:0007669"/>
    <property type="project" value="UniProtKB-ARBA"/>
</dbReference>
<keyword evidence="9 18" id="KW-0547">Nucleotide-binding</keyword>